<proteinExistence type="predicted"/>
<dbReference type="STRING" id="315750.BPUM_2303"/>
<name>A8FFF5_BACP2</name>
<dbReference type="AlphaFoldDB" id="A8FFF5"/>
<keyword evidence="2" id="KW-1185">Reference proteome</keyword>
<reference evidence="1 2" key="1">
    <citation type="journal article" date="2007" name="PLoS ONE">
        <title>Paradoxical DNA repair and peroxide resistance gene conservation in Bacillus pumilus SAFR-032.</title>
        <authorList>
            <person name="Gioia J."/>
            <person name="Yerrapragada S."/>
            <person name="Qin X."/>
            <person name="Jiang H."/>
            <person name="Igboeli O.C."/>
            <person name="Muzny D."/>
            <person name="Dugan-Rocha S."/>
            <person name="Ding Y."/>
            <person name="Hawes A."/>
            <person name="Liu W."/>
            <person name="Perez L."/>
            <person name="Kovar C."/>
            <person name="Dinh H."/>
            <person name="Lee S."/>
            <person name="Nazareth L."/>
            <person name="Blyth P."/>
            <person name="Holder M."/>
            <person name="Buhay C."/>
            <person name="Tirumalai M.R."/>
            <person name="Liu Y."/>
            <person name="Dasgupta I."/>
            <person name="Bokhetache L."/>
            <person name="Fujita M."/>
            <person name="Karouia F."/>
            <person name="Eswara Moorthy P."/>
            <person name="Siefert J."/>
            <person name="Uzman A."/>
            <person name="Buzumbo P."/>
            <person name="Verma A."/>
            <person name="Zwiya H."/>
            <person name="McWilliams B.D."/>
            <person name="Olowu A."/>
            <person name="Clinkenbeard K.D."/>
            <person name="Newcombe D."/>
            <person name="Golebiewski L."/>
            <person name="Petrosino J.F."/>
            <person name="Nicholson W.L."/>
            <person name="Fox G.E."/>
            <person name="Venkateswaran K."/>
            <person name="Highlander S.K."/>
            <person name="Weinstock G.M."/>
        </authorList>
    </citation>
    <scope>NUCLEOTIDE SEQUENCE [LARGE SCALE GENOMIC DNA]</scope>
    <source>
        <strain evidence="1 2">SAFR-032</strain>
    </source>
</reference>
<reference evidence="1 2" key="3">
    <citation type="journal article" date="2013" name="PLoS ONE">
        <title>Candidate genes that may be responsible for the unusual resistances exhibited by Bacillus pumilus SAFR-032 spores.</title>
        <authorList>
            <person name="Tirumalai M.R."/>
            <person name="Rastogi R."/>
            <person name="Zamani N."/>
            <person name="O'Bryant Williams E."/>
            <person name="Allen S."/>
            <person name="Diouf F."/>
            <person name="Kwende S."/>
            <person name="Weinstock G.M."/>
            <person name="Venkateswaran K.J."/>
            <person name="Fox G.E."/>
        </authorList>
    </citation>
    <scope>NUCLEOTIDE SEQUENCE [LARGE SCALE GENOMIC DNA]</scope>
    <source>
        <strain evidence="1 2">SAFR-032</strain>
    </source>
</reference>
<evidence type="ECO:0000313" key="2">
    <source>
        <dbReference type="Proteomes" id="UP000001355"/>
    </source>
</evidence>
<evidence type="ECO:0000313" key="1">
    <source>
        <dbReference type="EMBL" id="ABV62972.1"/>
    </source>
</evidence>
<dbReference type="Proteomes" id="UP000001355">
    <property type="component" value="Chromosome"/>
</dbReference>
<accession>A8FFF5</accession>
<dbReference type="KEGG" id="bpu:BPUM_2303"/>
<reference evidence="1 2" key="2">
    <citation type="journal article" date="2013" name="Extremophiles">
        <title>An ICEBs1-like element may be associated with the extreme radiation and desiccation resistance of Bacillus pumilus SAFR-032 spores.</title>
        <authorList>
            <person name="Tirumalai M.R."/>
            <person name="Fox G.E."/>
        </authorList>
    </citation>
    <scope>NUCLEOTIDE SEQUENCE [LARGE SCALE GENOMIC DNA]</scope>
    <source>
        <strain evidence="1 2">SAFR-032</strain>
    </source>
</reference>
<dbReference type="HOGENOM" id="CLU_3114683_0_0_9"/>
<protein>
    <submittedName>
        <fullName evidence="1">Uncharacterized protein</fullName>
    </submittedName>
</protein>
<organism evidence="1 2">
    <name type="scientific">Bacillus pumilus (strain SAFR-032)</name>
    <dbReference type="NCBI Taxonomy" id="315750"/>
    <lineage>
        <taxon>Bacteria</taxon>
        <taxon>Bacillati</taxon>
        <taxon>Bacillota</taxon>
        <taxon>Bacilli</taxon>
        <taxon>Bacillales</taxon>
        <taxon>Bacillaceae</taxon>
        <taxon>Bacillus</taxon>
    </lineage>
</organism>
<dbReference type="EMBL" id="CP000813">
    <property type="protein sequence ID" value="ABV62972.1"/>
    <property type="molecule type" value="Genomic_DNA"/>
</dbReference>
<gene>
    <name evidence="1" type="ordered locus">BPUM_2303</name>
</gene>
<sequence length="50" mass="5707">MWKMLFTNSSGKKYFFSTICTLSSIGFSAIVSNQITICLSIEYIEKVFDI</sequence>